<dbReference type="InterPro" id="IPR019888">
    <property type="entry name" value="Tscrpt_reg_AsnC-like"/>
</dbReference>
<keyword evidence="2" id="KW-0238">DNA-binding</keyword>
<dbReference type="RefSeq" id="WP_220229395.1">
    <property type="nucleotide sequence ID" value="NZ_JAICBX010000003.1"/>
</dbReference>
<reference evidence="5" key="1">
    <citation type="submission" date="2021-08" db="EMBL/GenBank/DDBJ databases">
        <title>Hoeflea bacterium WL0058 sp. nov., isolated from the sediment.</title>
        <authorList>
            <person name="Wang L."/>
            <person name="Zhang D."/>
        </authorList>
    </citation>
    <scope>NUCLEOTIDE SEQUENCE</scope>
    <source>
        <strain evidence="5">WL0058</strain>
    </source>
</reference>
<dbReference type="PROSITE" id="PS50956">
    <property type="entry name" value="HTH_ASNC_2"/>
    <property type="match status" value="1"/>
</dbReference>
<gene>
    <name evidence="5" type="ORF">K1W69_15780</name>
</gene>
<accession>A0AAE2ZPT1</accession>
<dbReference type="AlphaFoldDB" id="A0AAE2ZPT1"/>
<comment type="caution">
    <text evidence="5">The sequence shown here is derived from an EMBL/GenBank/DDBJ whole genome shotgun (WGS) entry which is preliminary data.</text>
</comment>
<dbReference type="InterPro" id="IPR036390">
    <property type="entry name" value="WH_DNA-bd_sf"/>
</dbReference>
<dbReference type="InterPro" id="IPR019887">
    <property type="entry name" value="Tscrpt_reg_AsnC/Lrp_C"/>
</dbReference>
<dbReference type="Pfam" id="PF13404">
    <property type="entry name" value="HTH_AsnC-type"/>
    <property type="match status" value="1"/>
</dbReference>
<keyword evidence="3" id="KW-0804">Transcription</keyword>
<dbReference type="Proteomes" id="UP001196509">
    <property type="component" value="Unassembled WGS sequence"/>
</dbReference>
<dbReference type="InterPro" id="IPR036388">
    <property type="entry name" value="WH-like_DNA-bd_sf"/>
</dbReference>
<dbReference type="PANTHER" id="PTHR30154:SF34">
    <property type="entry name" value="TRANSCRIPTIONAL REGULATOR AZLB"/>
    <property type="match status" value="1"/>
</dbReference>
<evidence type="ECO:0000256" key="3">
    <source>
        <dbReference type="ARBA" id="ARBA00023163"/>
    </source>
</evidence>
<evidence type="ECO:0000256" key="1">
    <source>
        <dbReference type="ARBA" id="ARBA00023015"/>
    </source>
</evidence>
<dbReference type="Pfam" id="PF01037">
    <property type="entry name" value="AsnC_trans_reg"/>
    <property type="match status" value="1"/>
</dbReference>
<dbReference type="PRINTS" id="PR00033">
    <property type="entry name" value="HTHASNC"/>
</dbReference>
<sequence length="150" mass="16132">MDKIDAKLIAILRNDGRASVSEMAAQAGVTRATVRSRLDRLIASGEIVGFTAVLKGDVREQPVRGVVLIAIEGKGADRIIAQLQGMPEALSIHTTNGRWDLVVEFGAETLADLDAVLRRIRLIDGVAASETNLYLSTRRNRRAGRAVATA</sequence>
<evidence type="ECO:0000259" key="4">
    <source>
        <dbReference type="PROSITE" id="PS50956"/>
    </source>
</evidence>
<protein>
    <submittedName>
        <fullName evidence="5">Lrp/AsnC family transcriptional regulator</fullName>
    </submittedName>
</protein>
<evidence type="ECO:0000313" key="5">
    <source>
        <dbReference type="EMBL" id="MBW8638656.1"/>
    </source>
</evidence>
<dbReference type="GO" id="GO:0043200">
    <property type="term" value="P:response to amino acid"/>
    <property type="evidence" value="ECO:0007669"/>
    <property type="project" value="TreeGrafter"/>
</dbReference>
<dbReference type="GO" id="GO:0005829">
    <property type="term" value="C:cytosol"/>
    <property type="evidence" value="ECO:0007669"/>
    <property type="project" value="TreeGrafter"/>
</dbReference>
<dbReference type="SUPFAM" id="SSF46785">
    <property type="entry name" value="Winged helix' DNA-binding domain"/>
    <property type="match status" value="1"/>
</dbReference>
<dbReference type="InterPro" id="IPR011008">
    <property type="entry name" value="Dimeric_a/b-barrel"/>
</dbReference>
<feature type="domain" description="HTH asnC-type" evidence="4">
    <location>
        <begin position="1"/>
        <end position="54"/>
    </location>
</feature>
<dbReference type="PANTHER" id="PTHR30154">
    <property type="entry name" value="LEUCINE-RESPONSIVE REGULATORY PROTEIN"/>
    <property type="match status" value="1"/>
</dbReference>
<dbReference type="Gene3D" id="1.10.10.10">
    <property type="entry name" value="Winged helix-like DNA-binding domain superfamily/Winged helix DNA-binding domain"/>
    <property type="match status" value="1"/>
</dbReference>
<dbReference type="EMBL" id="JAICBX010000003">
    <property type="protein sequence ID" value="MBW8638656.1"/>
    <property type="molecule type" value="Genomic_DNA"/>
</dbReference>
<dbReference type="InterPro" id="IPR000485">
    <property type="entry name" value="AsnC-type_HTH_dom"/>
</dbReference>
<organism evidence="5 6">
    <name type="scientific">Flavimaribacter sediminis</name>
    <dbReference type="NCBI Taxonomy" id="2865987"/>
    <lineage>
        <taxon>Bacteria</taxon>
        <taxon>Pseudomonadati</taxon>
        <taxon>Pseudomonadota</taxon>
        <taxon>Alphaproteobacteria</taxon>
        <taxon>Hyphomicrobiales</taxon>
        <taxon>Rhizobiaceae</taxon>
        <taxon>Flavimaribacter</taxon>
    </lineage>
</organism>
<keyword evidence="1" id="KW-0805">Transcription regulation</keyword>
<dbReference type="Gene3D" id="3.30.70.920">
    <property type="match status" value="1"/>
</dbReference>
<evidence type="ECO:0000256" key="2">
    <source>
        <dbReference type="ARBA" id="ARBA00023125"/>
    </source>
</evidence>
<dbReference type="SUPFAM" id="SSF54909">
    <property type="entry name" value="Dimeric alpha+beta barrel"/>
    <property type="match status" value="1"/>
</dbReference>
<dbReference type="GO" id="GO:0043565">
    <property type="term" value="F:sequence-specific DNA binding"/>
    <property type="evidence" value="ECO:0007669"/>
    <property type="project" value="InterPro"/>
</dbReference>
<dbReference type="SMART" id="SM00344">
    <property type="entry name" value="HTH_ASNC"/>
    <property type="match status" value="1"/>
</dbReference>
<evidence type="ECO:0000313" key="6">
    <source>
        <dbReference type="Proteomes" id="UP001196509"/>
    </source>
</evidence>
<keyword evidence="6" id="KW-1185">Reference proteome</keyword>
<proteinExistence type="predicted"/>
<name>A0AAE2ZPT1_9HYPH</name>